<feature type="domain" description="DUF1996" evidence="1">
    <location>
        <begin position="5"/>
        <end position="105"/>
    </location>
</feature>
<evidence type="ECO:0000313" key="3">
    <source>
        <dbReference type="Proteomes" id="UP000235371"/>
    </source>
</evidence>
<dbReference type="PANTHER" id="PTHR43662">
    <property type="match status" value="1"/>
</dbReference>
<name>A0A2J6SH19_9HELO</name>
<sequence length="106" mass="11680">VECLDPLVNAGVIGIPHVHQIVGGNFFNATIESVTYDLPSGSNCTSYTFSENFSNFWIAALHYLARNKTFKWLEQFPNDGLARNGGITVYYISQYDGVSSVTALKP</sequence>
<feature type="non-terminal residue" evidence="2">
    <location>
        <position position="106"/>
    </location>
</feature>
<evidence type="ECO:0000313" key="2">
    <source>
        <dbReference type="EMBL" id="PMD50020.1"/>
    </source>
</evidence>
<protein>
    <recommendedName>
        <fullName evidence="1">DUF1996 domain-containing protein</fullName>
    </recommendedName>
</protein>
<dbReference type="Pfam" id="PF09362">
    <property type="entry name" value="DUF1996"/>
    <property type="match status" value="1"/>
</dbReference>
<gene>
    <name evidence="2" type="ORF">K444DRAFT_509434</name>
</gene>
<accession>A0A2J6SH19</accession>
<dbReference type="InParanoid" id="A0A2J6SH19"/>
<dbReference type="AlphaFoldDB" id="A0A2J6SH19"/>
<dbReference type="STRING" id="1095630.A0A2J6SH19"/>
<dbReference type="PANTHER" id="PTHR43662:SF2">
    <property type="entry name" value="DUF1996 DOMAIN-CONTAINING PROTEIN"/>
    <property type="match status" value="1"/>
</dbReference>
<proteinExistence type="predicted"/>
<dbReference type="RefSeq" id="XP_024726924.1">
    <property type="nucleotide sequence ID" value="XM_024873420.1"/>
</dbReference>
<keyword evidence="3" id="KW-1185">Reference proteome</keyword>
<dbReference type="OrthoDB" id="74764at2759"/>
<organism evidence="2 3">
    <name type="scientific">Hyaloscypha bicolor E</name>
    <dbReference type="NCBI Taxonomy" id="1095630"/>
    <lineage>
        <taxon>Eukaryota</taxon>
        <taxon>Fungi</taxon>
        <taxon>Dikarya</taxon>
        <taxon>Ascomycota</taxon>
        <taxon>Pezizomycotina</taxon>
        <taxon>Leotiomycetes</taxon>
        <taxon>Helotiales</taxon>
        <taxon>Hyaloscyphaceae</taxon>
        <taxon>Hyaloscypha</taxon>
        <taxon>Hyaloscypha bicolor</taxon>
    </lineage>
</organism>
<feature type="non-terminal residue" evidence="2">
    <location>
        <position position="1"/>
    </location>
</feature>
<dbReference type="EMBL" id="KZ613914">
    <property type="protein sequence ID" value="PMD50020.1"/>
    <property type="molecule type" value="Genomic_DNA"/>
</dbReference>
<dbReference type="InterPro" id="IPR018535">
    <property type="entry name" value="DUF1996"/>
</dbReference>
<reference evidence="2 3" key="1">
    <citation type="submission" date="2016-04" db="EMBL/GenBank/DDBJ databases">
        <title>A degradative enzymes factory behind the ericoid mycorrhizal symbiosis.</title>
        <authorList>
            <consortium name="DOE Joint Genome Institute"/>
            <person name="Martino E."/>
            <person name="Morin E."/>
            <person name="Grelet G."/>
            <person name="Kuo A."/>
            <person name="Kohler A."/>
            <person name="Daghino S."/>
            <person name="Barry K."/>
            <person name="Choi C."/>
            <person name="Cichocki N."/>
            <person name="Clum A."/>
            <person name="Copeland A."/>
            <person name="Hainaut M."/>
            <person name="Haridas S."/>
            <person name="Labutti K."/>
            <person name="Lindquist E."/>
            <person name="Lipzen A."/>
            <person name="Khouja H.-R."/>
            <person name="Murat C."/>
            <person name="Ohm R."/>
            <person name="Olson A."/>
            <person name="Spatafora J."/>
            <person name="Veneault-Fourrey C."/>
            <person name="Henrissat B."/>
            <person name="Grigoriev I."/>
            <person name="Martin F."/>
            <person name="Perotto S."/>
        </authorList>
    </citation>
    <scope>NUCLEOTIDE SEQUENCE [LARGE SCALE GENOMIC DNA]</scope>
    <source>
        <strain evidence="2 3">E</strain>
    </source>
</reference>
<dbReference type="GeneID" id="36581500"/>
<evidence type="ECO:0000259" key="1">
    <source>
        <dbReference type="Pfam" id="PF09362"/>
    </source>
</evidence>
<dbReference type="Proteomes" id="UP000235371">
    <property type="component" value="Unassembled WGS sequence"/>
</dbReference>